<evidence type="ECO:0000313" key="1">
    <source>
        <dbReference type="EMBL" id="PYH44473.1"/>
    </source>
</evidence>
<keyword evidence="2" id="KW-1185">Reference proteome</keyword>
<evidence type="ECO:0000313" key="2">
    <source>
        <dbReference type="Proteomes" id="UP000248349"/>
    </source>
</evidence>
<name>A0A318ZIS0_9EURO</name>
<dbReference type="RefSeq" id="XP_025430455.1">
    <property type="nucleotide sequence ID" value="XM_025579679.1"/>
</dbReference>
<dbReference type="EMBL" id="KZ821237">
    <property type="protein sequence ID" value="PYH44473.1"/>
    <property type="molecule type" value="Genomic_DNA"/>
</dbReference>
<gene>
    <name evidence="1" type="ORF">BP01DRAFT_424230</name>
</gene>
<dbReference type="Proteomes" id="UP000248349">
    <property type="component" value="Unassembled WGS sequence"/>
</dbReference>
<dbReference type="GeneID" id="37080908"/>
<organism evidence="1 2">
    <name type="scientific">Aspergillus saccharolyticus JOP 1030-1</name>
    <dbReference type="NCBI Taxonomy" id="1450539"/>
    <lineage>
        <taxon>Eukaryota</taxon>
        <taxon>Fungi</taxon>
        <taxon>Dikarya</taxon>
        <taxon>Ascomycota</taxon>
        <taxon>Pezizomycotina</taxon>
        <taxon>Eurotiomycetes</taxon>
        <taxon>Eurotiomycetidae</taxon>
        <taxon>Eurotiales</taxon>
        <taxon>Aspergillaceae</taxon>
        <taxon>Aspergillus</taxon>
        <taxon>Aspergillus subgen. Circumdati</taxon>
    </lineage>
</organism>
<accession>A0A318ZIS0</accession>
<proteinExistence type="predicted"/>
<reference evidence="1 2" key="1">
    <citation type="submission" date="2016-12" db="EMBL/GenBank/DDBJ databases">
        <title>The genomes of Aspergillus section Nigri reveals drivers in fungal speciation.</title>
        <authorList>
            <consortium name="DOE Joint Genome Institute"/>
            <person name="Vesth T.C."/>
            <person name="Nybo J."/>
            <person name="Theobald S."/>
            <person name="Brandl J."/>
            <person name="Frisvad J.C."/>
            <person name="Nielsen K.F."/>
            <person name="Lyhne E.K."/>
            <person name="Kogle M.E."/>
            <person name="Kuo A."/>
            <person name="Riley R."/>
            <person name="Clum A."/>
            <person name="Nolan M."/>
            <person name="Lipzen A."/>
            <person name="Salamov A."/>
            <person name="Henrissat B."/>
            <person name="Wiebenga A."/>
            <person name="De Vries R.P."/>
            <person name="Grigoriev I.V."/>
            <person name="Mortensen U.H."/>
            <person name="Andersen M.R."/>
            <person name="Baker S.E."/>
        </authorList>
    </citation>
    <scope>NUCLEOTIDE SEQUENCE [LARGE SCALE GENOMIC DNA]</scope>
    <source>
        <strain evidence="1 2">JOP 1030-1</strain>
    </source>
</reference>
<dbReference type="OrthoDB" id="10650424at2759"/>
<protein>
    <submittedName>
        <fullName evidence="1">Uncharacterized protein</fullName>
    </submittedName>
</protein>
<sequence>MTGMWWLGASHVRNTSSVLTTSSQLPTYPTPSLTLLGPQNGEITKRGAVDRRKHLHCSVWMNQTGRAIGTDLQTSRKVPEFAMAGPQSALKTFRRKWTRRIRLSKVPKEIRHEGQPVKDEEMELLEDQFTFHVYVRGSSVKRHQMRSRHTGRLRLYSVLGAPTFAHLISICMHAMCAWVTTLVHCCLSEVDELSVATRQGCERKFETEEATNGCNSEQRIDPKMQLFAEFLRLQSPTPPAWMAWSQAEGKLMSNTDVQRCVCD</sequence>
<dbReference type="AlphaFoldDB" id="A0A318ZIS0"/>